<dbReference type="Pfam" id="PF01252">
    <property type="entry name" value="Peptidase_A8"/>
    <property type="match status" value="1"/>
</dbReference>
<keyword evidence="4 9" id="KW-0812">Transmembrane</keyword>
<proteinExistence type="inferred from homology"/>
<feature type="transmembrane region" description="Helical" evidence="9">
    <location>
        <begin position="62"/>
        <end position="80"/>
    </location>
</feature>
<dbReference type="NCBIfam" id="TIGR00077">
    <property type="entry name" value="lspA"/>
    <property type="match status" value="1"/>
</dbReference>
<feature type="active site" evidence="9">
    <location>
        <position position="131"/>
    </location>
</feature>
<gene>
    <name evidence="9" type="primary">lspA</name>
    <name evidence="12" type="ORF">GTO87_04495</name>
</gene>
<evidence type="ECO:0000256" key="1">
    <source>
        <dbReference type="ARBA" id="ARBA00006139"/>
    </source>
</evidence>
<dbReference type="EC" id="3.4.23.36" evidence="9"/>
<protein>
    <recommendedName>
        <fullName evidence="9">Lipoprotein signal peptidase</fullName>
        <ecNumber evidence="9">3.4.23.36</ecNumber>
    </recommendedName>
    <alternativeName>
        <fullName evidence="9">Prolipoprotein signal peptidase</fullName>
    </alternativeName>
    <alternativeName>
        <fullName evidence="9">Signal peptidase II</fullName>
        <shortName evidence="9">SPase II</shortName>
    </alternativeName>
</protein>
<keyword evidence="6 9" id="KW-0378">Hydrolase</keyword>
<evidence type="ECO:0000313" key="13">
    <source>
        <dbReference type="Proteomes" id="UP000510886"/>
    </source>
</evidence>
<evidence type="ECO:0000256" key="7">
    <source>
        <dbReference type="ARBA" id="ARBA00022989"/>
    </source>
</evidence>
<dbReference type="GO" id="GO:0004190">
    <property type="term" value="F:aspartic-type endopeptidase activity"/>
    <property type="evidence" value="ECO:0007669"/>
    <property type="project" value="UniProtKB-UniRule"/>
</dbReference>
<dbReference type="PROSITE" id="PS00855">
    <property type="entry name" value="SPASE_II"/>
    <property type="match status" value="1"/>
</dbReference>
<evidence type="ECO:0000256" key="11">
    <source>
        <dbReference type="RuleBase" id="RU004181"/>
    </source>
</evidence>
<dbReference type="InterPro" id="IPR001872">
    <property type="entry name" value="Peptidase_A8"/>
</dbReference>
<dbReference type="UniPathway" id="UPA00665"/>
<feature type="active site" evidence="9">
    <location>
        <position position="115"/>
    </location>
</feature>
<keyword evidence="2 9" id="KW-1003">Cell membrane</keyword>
<comment type="pathway">
    <text evidence="9">Protein modification; lipoprotein biosynthesis (signal peptide cleavage).</text>
</comment>
<evidence type="ECO:0000256" key="3">
    <source>
        <dbReference type="ARBA" id="ARBA00022670"/>
    </source>
</evidence>
<dbReference type="PRINTS" id="PR00781">
    <property type="entry name" value="LIPOSIGPTASE"/>
</dbReference>
<dbReference type="PANTHER" id="PTHR33695">
    <property type="entry name" value="LIPOPROTEIN SIGNAL PEPTIDASE"/>
    <property type="match status" value="1"/>
</dbReference>
<evidence type="ECO:0000256" key="2">
    <source>
        <dbReference type="ARBA" id="ARBA00022475"/>
    </source>
</evidence>
<dbReference type="PANTHER" id="PTHR33695:SF1">
    <property type="entry name" value="LIPOPROTEIN SIGNAL PEPTIDASE"/>
    <property type="match status" value="1"/>
</dbReference>
<dbReference type="KEGG" id="lsw:GTO87_04495"/>
<evidence type="ECO:0000256" key="10">
    <source>
        <dbReference type="RuleBase" id="RU000594"/>
    </source>
</evidence>
<dbReference type="GO" id="GO:0006508">
    <property type="term" value="P:proteolysis"/>
    <property type="evidence" value="ECO:0007669"/>
    <property type="project" value="UniProtKB-KW"/>
</dbReference>
<comment type="function">
    <text evidence="9 10">This protein specifically catalyzes the removal of signal peptides from prolipoproteins.</text>
</comment>
<comment type="caution">
    <text evidence="9">Lacks conserved residue(s) required for the propagation of feature annotation.</text>
</comment>
<comment type="catalytic activity">
    <reaction evidence="9 10">
        <text>Release of signal peptides from bacterial membrane prolipoproteins. Hydrolyzes -Xaa-Yaa-Zaa-|-(S,diacylglyceryl)Cys-, in which Xaa is hydrophobic (preferably Leu), and Yaa (Ala or Ser) and Zaa (Gly or Ala) have small, neutral side chains.</text>
        <dbReference type="EC" id="3.4.23.36"/>
    </reaction>
</comment>
<evidence type="ECO:0000256" key="9">
    <source>
        <dbReference type="HAMAP-Rule" id="MF_00161"/>
    </source>
</evidence>
<reference evidence="12 13" key="1">
    <citation type="submission" date="2020-01" db="EMBL/GenBank/DDBJ databases">
        <title>Complete and circular genome sequences of six lactobacillus isolates from horses.</title>
        <authorList>
            <person name="Hassan H.M."/>
        </authorList>
    </citation>
    <scope>NUCLEOTIDE SEQUENCE [LARGE SCALE GENOMIC DNA]</scope>
    <source>
        <strain evidence="12 13">1A</strain>
    </source>
</reference>
<evidence type="ECO:0000256" key="5">
    <source>
        <dbReference type="ARBA" id="ARBA00022750"/>
    </source>
</evidence>
<keyword evidence="7 9" id="KW-1133">Transmembrane helix</keyword>
<keyword evidence="8 9" id="KW-0472">Membrane</keyword>
<dbReference type="AlphaFoldDB" id="A0A7H9EM83"/>
<organism evidence="12 13">
    <name type="scientific">Ligilactobacillus saerimneri</name>
    <dbReference type="NCBI Taxonomy" id="228229"/>
    <lineage>
        <taxon>Bacteria</taxon>
        <taxon>Bacillati</taxon>
        <taxon>Bacillota</taxon>
        <taxon>Bacilli</taxon>
        <taxon>Lactobacillales</taxon>
        <taxon>Lactobacillaceae</taxon>
        <taxon>Ligilactobacillus</taxon>
    </lineage>
</organism>
<feature type="transmembrane region" description="Helical" evidence="9">
    <location>
        <begin position="87"/>
        <end position="105"/>
    </location>
</feature>
<evidence type="ECO:0000313" key="12">
    <source>
        <dbReference type="EMBL" id="QLL78804.1"/>
    </source>
</evidence>
<evidence type="ECO:0000256" key="8">
    <source>
        <dbReference type="ARBA" id="ARBA00023136"/>
    </source>
</evidence>
<name>A0A7H9EM83_9LACO</name>
<dbReference type="Proteomes" id="UP000510886">
    <property type="component" value="Chromosome"/>
</dbReference>
<dbReference type="RefSeq" id="WP_180849711.1">
    <property type="nucleotide sequence ID" value="NZ_JAPXFN010000001.1"/>
</dbReference>
<dbReference type="HAMAP" id="MF_00161">
    <property type="entry name" value="LspA"/>
    <property type="match status" value="1"/>
</dbReference>
<dbReference type="GO" id="GO:0005886">
    <property type="term" value="C:plasma membrane"/>
    <property type="evidence" value="ECO:0007669"/>
    <property type="project" value="UniProtKB-SubCell"/>
</dbReference>
<evidence type="ECO:0000256" key="6">
    <source>
        <dbReference type="ARBA" id="ARBA00022801"/>
    </source>
</evidence>
<dbReference type="EMBL" id="CP047418">
    <property type="protein sequence ID" value="QLL78804.1"/>
    <property type="molecule type" value="Genomic_DNA"/>
</dbReference>
<keyword evidence="5 9" id="KW-0064">Aspartyl protease</keyword>
<comment type="similarity">
    <text evidence="1 9 11">Belongs to the peptidase A8 family.</text>
</comment>
<accession>A0A7H9EM83</accession>
<sequence length="152" mass="16966">MKKSLPVAVLIVGMIVALDQWVKAWVQSNIAFNHEQPLIPGVIDLTHIWNFGAAWSSFSGQHLFFVIISVLALGVMAYVFMKKYQNWWYVIGLSLLCGGTLGNFIDRLGRGYVVDMFALRFISFPIFNIADIALTLGVIVILFALLKDDSLA</sequence>
<comment type="subcellular location">
    <subcellularLocation>
        <location evidence="9">Cell membrane</location>
        <topology evidence="9">Multi-pass membrane protein</topology>
    </subcellularLocation>
</comment>
<keyword evidence="3 9" id="KW-0645">Protease</keyword>
<evidence type="ECO:0000256" key="4">
    <source>
        <dbReference type="ARBA" id="ARBA00022692"/>
    </source>
</evidence>
<feature type="transmembrane region" description="Helical" evidence="9">
    <location>
        <begin position="117"/>
        <end position="146"/>
    </location>
</feature>